<proteinExistence type="predicted"/>
<feature type="signal peptide" evidence="1">
    <location>
        <begin position="1"/>
        <end position="24"/>
    </location>
</feature>
<keyword evidence="1" id="KW-0732">Signal</keyword>
<evidence type="ECO:0000313" key="3">
    <source>
        <dbReference type="Proteomes" id="UP000660262"/>
    </source>
</evidence>
<reference evidence="2" key="1">
    <citation type="submission" date="2020-10" db="EMBL/GenBank/DDBJ databases">
        <title>Unveiling of a novel bifunctional photoreceptor, Dualchrome1, isolated from a cosmopolitan green alga.</title>
        <authorList>
            <person name="Suzuki S."/>
            <person name="Kawachi M."/>
        </authorList>
    </citation>
    <scope>NUCLEOTIDE SEQUENCE</scope>
    <source>
        <strain evidence="2">NIES 2893</strain>
    </source>
</reference>
<protein>
    <submittedName>
        <fullName evidence="2">Uncharacterized protein</fullName>
    </submittedName>
</protein>
<evidence type="ECO:0000256" key="1">
    <source>
        <dbReference type="SAM" id="SignalP"/>
    </source>
</evidence>
<evidence type="ECO:0000313" key="2">
    <source>
        <dbReference type="EMBL" id="GHP05672.1"/>
    </source>
</evidence>
<gene>
    <name evidence="2" type="ORF">PPROV_000442200</name>
</gene>
<accession>A0A830HFZ9</accession>
<feature type="chain" id="PRO_5032656704" evidence="1">
    <location>
        <begin position="25"/>
        <end position="216"/>
    </location>
</feature>
<dbReference type="EMBL" id="BNJQ01000010">
    <property type="protein sequence ID" value="GHP05672.1"/>
    <property type="molecule type" value="Genomic_DNA"/>
</dbReference>
<sequence>MTKILTASAAILCAIFHSTNVVNAQTIPVPSTTPKATWGLFLSGLPTYPPLPTPFPGFYPWFPSETYTIPYPRPGVNLLPTRVQLPSSPYGIPFPVERLGGLEFIGPLGGRAFFGGNILPGSIDPWGWLPFGTSPIARNWAAPFSGGGSYGFPFSSDLNALFPGDDLVEQIREAATPFSDAPPLRVGTNTQIPVWQPGLTAQGSPLTSGLFGGGGN</sequence>
<keyword evidence="3" id="KW-1185">Reference proteome</keyword>
<name>A0A830HFZ9_9CHLO</name>
<comment type="caution">
    <text evidence="2">The sequence shown here is derived from an EMBL/GenBank/DDBJ whole genome shotgun (WGS) entry which is preliminary data.</text>
</comment>
<organism evidence="2 3">
    <name type="scientific">Pycnococcus provasolii</name>
    <dbReference type="NCBI Taxonomy" id="41880"/>
    <lineage>
        <taxon>Eukaryota</taxon>
        <taxon>Viridiplantae</taxon>
        <taxon>Chlorophyta</taxon>
        <taxon>Pseudoscourfieldiophyceae</taxon>
        <taxon>Pseudoscourfieldiales</taxon>
        <taxon>Pycnococcaceae</taxon>
        <taxon>Pycnococcus</taxon>
    </lineage>
</organism>
<dbReference type="Proteomes" id="UP000660262">
    <property type="component" value="Unassembled WGS sequence"/>
</dbReference>
<dbReference type="AlphaFoldDB" id="A0A830HFZ9"/>